<organism evidence="3">
    <name type="scientific">Arabidopsis lyrata subsp. lyrata</name>
    <name type="common">Lyre-leaved rock-cress</name>
    <dbReference type="NCBI Taxonomy" id="81972"/>
    <lineage>
        <taxon>Eukaryota</taxon>
        <taxon>Viridiplantae</taxon>
        <taxon>Streptophyta</taxon>
        <taxon>Embryophyta</taxon>
        <taxon>Tracheophyta</taxon>
        <taxon>Spermatophyta</taxon>
        <taxon>Magnoliopsida</taxon>
        <taxon>eudicotyledons</taxon>
        <taxon>Gunneridae</taxon>
        <taxon>Pentapetalae</taxon>
        <taxon>rosids</taxon>
        <taxon>malvids</taxon>
        <taxon>Brassicales</taxon>
        <taxon>Brassicaceae</taxon>
        <taxon>Camelineae</taxon>
        <taxon>Arabidopsis</taxon>
    </lineage>
</organism>
<evidence type="ECO:0000313" key="3">
    <source>
        <dbReference type="Proteomes" id="UP000008694"/>
    </source>
</evidence>
<evidence type="ECO:0000256" key="1">
    <source>
        <dbReference type="SAM" id="Phobius"/>
    </source>
</evidence>
<accession>D7M2A6</accession>
<evidence type="ECO:0000313" key="2">
    <source>
        <dbReference type="EMBL" id="EFH50394.1"/>
    </source>
</evidence>
<gene>
    <name evidence="2" type="ORF">ARALYDRAFT_910366</name>
</gene>
<dbReference type="Proteomes" id="UP000008694">
    <property type="component" value="Unassembled WGS sequence"/>
</dbReference>
<dbReference type="AlphaFoldDB" id="D7M2A6"/>
<keyword evidence="1" id="KW-0812">Transmembrane</keyword>
<keyword evidence="1" id="KW-0472">Membrane</keyword>
<name>D7M2A6_ARALL</name>
<dbReference type="HOGENOM" id="CLU_3016967_0_0_1"/>
<reference evidence="3" key="1">
    <citation type="journal article" date="2011" name="Nat. Genet.">
        <title>The Arabidopsis lyrata genome sequence and the basis of rapid genome size change.</title>
        <authorList>
            <person name="Hu T.T."/>
            <person name="Pattyn P."/>
            <person name="Bakker E.G."/>
            <person name="Cao J."/>
            <person name="Cheng J.-F."/>
            <person name="Clark R.M."/>
            <person name="Fahlgren N."/>
            <person name="Fawcett J.A."/>
            <person name="Grimwood J."/>
            <person name="Gundlach H."/>
            <person name="Haberer G."/>
            <person name="Hollister J.D."/>
            <person name="Ossowski S."/>
            <person name="Ottilar R.P."/>
            <person name="Salamov A.A."/>
            <person name="Schneeberger K."/>
            <person name="Spannagl M."/>
            <person name="Wang X."/>
            <person name="Yang L."/>
            <person name="Nasrallah M.E."/>
            <person name="Bergelson J."/>
            <person name="Carrington J.C."/>
            <person name="Gaut B.S."/>
            <person name="Schmutz J."/>
            <person name="Mayer K.F.X."/>
            <person name="Van de Peer Y."/>
            <person name="Grigoriev I.V."/>
            <person name="Nordborg M."/>
            <person name="Weigel D."/>
            <person name="Guo Y.-L."/>
        </authorList>
    </citation>
    <scope>NUCLEOTIDE SEQUENCE [LARGE SCALE GENOMIC DNA]</scope>
    <source>
        <strain evidence="3">cv. MN47</strain>
    </source>
</reference>
<dbReference type="Gramene" id="scaffold_602423.1">
    <property type="protein sequence ID" value="scaffold_602423.1"/>
    <property type="gene ID" value="scaffold_602423.1"/>
</dbReference>
<dbReference type="EMBL" id="GL348718">
    <property type="protein sequence ID" value="EFH50394.1"/>
    <property type="molecule type" value="Genomic_DNA"/>
</dbReference>
<feature type="transmembrane region" description="Helical" evidence="1">
    <location>
        <begin position="16"/>
        <end position="34"/>
    </location>
</feature>
<keyword evidence="3" id="KW-1185">Reference proteome</keyword>
<sequence length="56" mass="5948">MGIGSPSVMVDVAPPLVGWLVVCYASCLTLWYFAGPLAFRSNGALVPPHPRMMSPS</sequence>
<protein>
    <submittedName>
        <fullName evidence="2">Predicted protein</fullName>
    </submittedName>
</protein>
<proteinExistence type="predicted"/>
<keyword evidence="1" id="KW-1133">Transmembrane helix</keyword>